<evidence type="ECO:0000313" key="1">
    <source>
        <dbReference type="EMBL" id="GFR65623.1"/>
    </source>
</evidence>
<gene>
    <name evidence="1" type="ORF">ElyMa_005535900</name>
</gene>
<organism evidence="1 2">
    <name type="scientific">Elysia marginata</name>
    <dbReference type="NCBI Taxonomy" id="1093978"/>
    <lineage>
        <taxon>Eukaryota</taxon>
        <taxon>Metazoa</taxon>
        <taxon>Spiralia</taxon>
        <taxon>Lophotrochozoa</taxon>
        <taxon>Mollusca</taxon>
        <taxon>Gastropoda</taxon>
        <taxon>Heterobranchia</taxon>
        <taxon>Euthyneura</taxon>
        <taxon>Panpulmonata</taxon>
        <taxon>Sacoglossa</taxon>
        <taxon>Placobranchoidea</taxon>
        <taxon>Plakobranchidae</taxon>
        <taxon>Elysia</taxon>
    </lineage>
</organism>
<comment type="caution">
    <text evidence="1">The sequence shown here is derived from an EMBL/GenBank/DDBJ whole genome shotgun (WGS) entry which is preliminary data.</text>
</comment>
<name>A0AAV4EX61_9GAST</name>
<dbReference type="AlphaFoldDB" id="A0AAV4EX61"/>
<dbReference type="EMBL" id="BMAT01011046">
    <property type="protein sequence ID" value="GFR65623.1"/>
    <property type="molecule type" value="Genomic_DNA"/>
</dbReference>
<sequence>MLPTQLSCEKPIRRWTTFGAVTHERWTETWSHQVGCVTQLLAWSQSTHASRTAEEVPPGSQSTQLLHPPFLGASVLKPDLEERSRNSHFGITCARIEIVHESVRLTDKRARQTQQSMGEVGFSRLYSKILLCKTVRDARRHEDILDAPSSLVKSEKVTGRAQDHAA</sequence>
<keyword evidence="2" id="KW-1185">Reference proteome</keyword>
<dbReference type="Proteomes" id="UP000762676">
    <property type="component" value="Unassembled WGS sequence"/>
</dbReference>
<evidence type="ECO:0000313" key="2">
    <source>
        <dbReference type="Proteomes" id="UP000762676"/>
    </source>
</evidence>
<reference evidence="1 2" key="1">
    <citation type="journal article" date="2021" name="Elife">
        <title>Chloroplast acquisition without the gene transfer in kleptoplastic sea slugs, Plakobranchus ocellatus.</title>
        <authorList>
            <person name="Maeda T."/>
            <person name="Takahashi S."/>
            <person name="Yoshida T."/>
            <person name="Shimamura S."/>
            <person name="Takaki Y."/>
            <person name="Nagai Y."/>
            <person name="Toyoda A."/>
            <person name="Suzuki Y."/>
            <person name="Arimoto A."/>
            <person name="Ishii H."/>
            <person name="Satoh N."/>
            <person name="Nishiyama T."/>
            <person name="Hasebe M."/>
            <person name="Maruyama T."/>
            <person name="Minagawa J."/>
            <person name="Obokata J."/>
            <person name="Shigenobu S."/>
        </authorList>
    </citation>
    <scope>NUCLEOTIDE SEQUENCE [LARGE SCALE GENOMIC DNA]</scope>
</reference>
<accession>A0AAV4EX61</accession>
<proteinExistence type="predicted"/>
<protein>
    <submittedName>
        <fullName evidence="1">Uncharacterized protein</fullName>
    </submittedName>
</protein>